<name>A0A0R3LXA8_9BRAD</name>
<keyword evidence="2" id="KW-1185">Reference proteome</keyword>
<gene>
    <name evidence="1" type="ORF">CP49_36820</name>
</gene>
<comment type="caution">
    <text evidence="1">The sequence shown here is derived from an EMBL/GenBank/DDBJ whole genome shotgun (WGS) entry which is preliminary data.</text>
</comment>
<proteinExistence type="predicted"/>
<dbReference type="EMBL" id="LLXX01000094">
    <property type="protein sequence ID" value="KRR07651.1"/>
    <property type="molecule type" value="Genomic_DNA"/>
</dbReference>
<evidence type="ECO:0000313" key="1">
    <source>
        <dbReference type="EMBL" id="KRR07651.1"/>
    </source>
</evidence>
<reference evidence="1 2" key="1">
    <citation type="submission" date="2014-03" db="EMBL/GenBank/DDBJ databases">
        <title>Bradyrhizobium valentinum sp. nov., isolated from effective nodules of Lupinus mariae-josephae, a lupine endemic of basic-lime soils in Eastern Spain.</title>
        <authorList>
            <person name="Duran D."/>
            <person name="Rey L."/>
            <person name="Navarro A."/>
            <person name="Busquets A."/>
            <person name="Imperial J."/>
            <person name="Ruiz-Argueso T."/>
        </authorList>
    </citation>
    <scope>NUCLEOTIDE SEQUENCE [LARGE SCALE GENOMIC DNA]</scope>
    <source>
        <strain evidence="1 2">LmjM3</strain>
    </source>
</reference>
<sequence>MPHEKVPMIGVEIAGVRPHGFSFAGGRAYVWAISSGLSLRYAIKIDLIGGRTIAEFRCQGDFLCAACDQRDADIRTD</sequence>
<protein>
    <submittedName>
        <fullName evidence="1">Uncharacterized protein</fullName>
    </submittedName>
</protein>
<accession>A0A0R3LXA8</accession>
<dbReference type="AlphaFoldDB" id="A0A0R3LXA8"/>
<dbReference type="Proteomes" id="UP000051913">
    <property type="component" value="Unassembled WGS sequence"/>
</dbReference>
<evidence type="ECO:0000313" key="2">
    <source>
        <dbReference type="Proteomes" id="UP000051913"/>
    </source>
</evidence>
<organism evidence="1 2">
    <name type="scientific">Bradyrhizobium valentinum</name>
    <dbReference type="NCBI Taxonomy" id="1518501"/>
    <lineage>
        <taxon>Bacteria</taxon>
        <taxon>Pseudomonadati</taxon>
        <taxon>Pseudomonadota</taxon>
        <taxon>Alphaproteobacteria</taxon>
        <taxon>Hyphomicrobiales</taxon>
        <taxon>Nitrobacteraceae</taxon>
        <taxon>Bradyrhizobium</taxon>
    </lineage>
</organism>